<dbReference type="Pfam" id="PF08897">
    <property type="entry name" value="DUF1841"/>
    <property type="match status" value="1"/>
</dbReference>
<evidence type="ECO:0000313" key="1">
    <source>
        <dbReference type="EMBL" id="EEP67731.1"/>
    </source>
</evidence>
<accession>C4GIV9</accession>
<reference evidence="1" key="1">
    <citation type="submission" date="2009-04" db="EMBL/GenBank/DDBJ databases">
        <authorList>
            <person name="Weinstock G."/>
            <person name="Sodergren E."/>
            <person name="Clifton S."/>
            <person name="Fulton L."/>
            <person name="Fulton B."/>
            <person name="Courtney L."/>
            <person name="Fronick C."/>
            <person name="Harrison M."/>
            <person name="Strong C."/>
            <person name="Farmer C."/>
            <person name="Delahaunty K."/>
            <person name="Markovic C."/>
            <person name="Hall O."/>
            <person name="Minx P."/>
            <person name="Tomlinson C."/>
            <person name="Mitreva M."/>
            <person name="Nelson J."/>
            <person name="Hou S."/>
            <person name="Wollam A."/>
            <person name="Pepin K.H."/>
            <person name="Johnson M."/>
            <person name="Bhonagiri V."/>
            <person name="Nash W.E."/>
            <person name="Warren W."/>
            <person name="Chinwalla A."/>
            <person name="Mardis E.R."/>
            <person name="Wilson R.K."/>
        </authorList>
    </citation>
    <scope>NUCLEOTIDE SEQUENCE [LARGE SCALE GENOMIC DNA]</scope>
    <source>
        <strain evidence="1">ATCC 51147</strain>
    </source>
</reference>
<proteinExistence type="predicted"/>
<gene>
    <name evidence="1" type="ORF">GCWU000324_01980</name>
</gene>
<dbReference type="EMBL" id="ACJW02000003">
    <property type="protein sequence ID" value="EEP67731.1"/>
    <property type="molecule type" value="Genomic_DNA"/>
</dbReference>
<evidence type="ECO:0000313" key="2">
    <source>
        <dbReference type="Proteomes" id="UP000003009"/>
    </source>
</evidence>
<keyword evidence="2" id="KW-1185">Reference proteome</keyword>
<dbReference type="AlphaFoldDB" id="C4GIV9"/>
<evidence type="ECO:0008006" key="3">
    <source>
        <dbReference type="Google" id="ProtNLM"/>
    </source>
</evidence>
<sequence>MPPIHQQETPMYNVNTHDVRRFFAHVWQHRFAPLQLDALQQKALRIIEAHPEYAHYLEHIDRYLDHNWTPEQGETNPFLHLSMHLSIQEQVGIDQPFGIRAIHATLCAKHRDNWVAAEHEMMDALAETLWEAQRFNRGLDVNNYMTKLRKLVHLGQEDNARINPHEVPLSDQITARKA</sequence>
<dbReference type="InterPro" id="IPR014993">
    <property type="entry name" value="DUF1841"/>
</dbReference>
<comment type="caution">
    <text evidence="1">The sequence shown here is derived from an EMBL/GenBank/DDBJ whole genome shotgun (WGS) entry which is preliminary data.</text>
</comment>
<dbReference type="Proteomes" id="UP000003009">
    <property type="component" value="Unassembled WGS sequence"/>
</dbReference>
<name>C4GIV9_9NEIS</name>
<organism evidence="1 2">
    <name type="scientific">Kingella oralis ATCC 51147</name>
    <dbReference type="NCBI Taxonomy" id="629741"/>
    <lineage>
        <taxon>Bacteria</taxon>
        <taxon>Pseudomonadati</taxon>
        <taxon>Pseudomonadota</taxon>
        <taxon>Betaproteobacteria</taxon>
        <taxon>Neisseriales</taxon>
        <taxon>Neisseriaceae</taxon>
        <taxon>Kingella</taxon>
    </lineage>
</organism>
<dbReference type="STRING" id="629741.GCWU000324_01980"/>
<protein>
    <recommendedName>
        <fullName evidence="3">DUF1841 domain-containing protein</fullName>
    </recommendedName>
</protein>
<dbReference type="HOGENOM" id="CLU_120353_0_0_4"/>